<dbReference type="InterPro" id="IPR001867">
    <property type="entry name" value="OmpR/PhoB-type_DNA-bd"/>
</dbReference>
<dbReference type="InterPro" id="IPR011990">
    <property type="entry name" value="TPR-like_helical_dom_sf"/>
</dbReference>
<evidence type="ECO:0000256" key="1">
    <source>
        <dbReference type="ARBA" id="ARBA00023125"/>
    </source>
</evidence>
<keyword evidence="2" id="KW-0802">TPR repeat</keyword>
<dbReference type="Proteomes" id="UP001595776">
    <property type="component" value="Unassembled WGS sequence"/>
</dbReference>
<dbReference type="Gene3D" id="1.25.40.10">
    <property type="entry name" value="Tetratricopeptide repeat domain"/>
    <property type="match status" value="1"/>
</dbReference>
<dbReference type="PROSITE" id="PS50005">
    <property type="entry name" value="TPR"/>
    <property type="match status" value="1"/>
</dbReference>
<keyword evidence="4" id="KW-0812">Transmembrane</keyword>
<feature type="domain" description="OmpR/PhoB-type" evidence="5">
    <location>
        <begin position="54"/>
        <end position="152"/>
    </location>
</feature>
<comment type="caution">
    <text evidence="6">The sequence shown here is derived from an EMBL/GenBank/DDBJ whole genome shotgun (WGS) entry which is preliminary data.</text>
</comment>
<feature type="repeat" description="TPR" evidence="2">
    <location>
        <begin position="299"/>
        <end position="332"/>
    </location>
</feature>
<dbReference type="SUPFAM" id="SSF46894">
    <property type="entry name" value="C-terminal effector domain of the bipartite response regulators"/>
    <property type="match status" value="1"/>
</dbReference>
<organism evidence="6 7">
    <name type="scientific">Kordiimonas lipolytica</name>
    <dbReference type="NCBI Taxonomy" id="1662421"/>
    <lineage>
        <taxon>Bacteria</taxon>
        <taxon>Pseudomonadati</taxon>
        <taxon>Pseudomonadota</taxon>
        <taxon>Alphaproteobacteria</taxon>
        <taxon>Kordiimonadales</taxon>
        <taxon>Kordiimonadaceae</taxon>
        <taxon>Kordiimonas</taxon>
    </lineage>
</organism>
<dbReference type="Gene3D" id="1.10.10.10">
    <property type="entry name" value="Winged helix-like DNA-binding domain superfamily/Winged helix DNA-binding domain"/>
    <property type="match status" value="1"/>
</dbReference>
<dbReference type="PANTHER" id="PTHR12558:SF13">
    <property type="entry name" value="CELL DIVISION CYCLE PROTEIN 27 HOMOLOG"/>
    <property type="match status" value="1"/>
</dbReference>
<reference evidence="7" key="1">
    <citation type="journal article" date="2019" name="Int. J. Syst. Evol. Microbiol.">
        <title>The Global Catalogue of Microorganisms (GCM) 10K type strain sequencing project: providing services to taxonomists for standard genome sequencing and annotation.</title>
        <authorList>
            <consortium name="The Broad Institute Genomics Platform"/>
            <consortium name="The Broad Institute Genome Sequencing Center for Infectious Disease"/>
            <person name="Wu L."/>
            <person name="Ma J."/>
        </authorList>
    </citation>
    <scope>NUCLEOTIDE SEQUENCE [LARGE SCALE GENOMIC DNA]</scope>
    <source>
        <strain evidence="7">CGMCC 1.15304</strain>
    </source>
</reference>
<dbReference type="InterPro" id="IPR016032">
    <property type="entry name" value="Sig_transdc_resp-reg_C-effctor"/>
</dbReference>
<dbReference type="SUPFAM" id="SSF48452">
    <property type="entry name" value="TPR-like"/>
    <property type="match status" value="1"/>
</dbReference>
<evidence type="ECO:0000313" key="6">
    <source>
        <dbReference type="EMBL" id="MFC4349806.1"/>
    </source>
</evidence>
<evidence type="ECO:0000256" key="4">
    <source>
        <dbReference type="SAM" id="Phobius"/>
    </source>
</evidence>
<dbReference type="EMBL" id="JBHSCR010000036">
    <property type="protein sequence ID" value="MFC4349806.1"/>
    <property type="molecule type" value="Genomic_DNA"/>
</dbReference>
<proteinExistence type="predicted"/>
<accession>A0ABV8UEV6</accession>
<evidence type="ECO:0000256" key="2">
    <source>
        <dbReference type="PROSITE-ProRule" id="PRU00339"/>
    </source>
</evidence>
<dbReference type="Pfam" id="PF00486">
    <property type="entry name" value="Trans_reg_C"/>
    <property type="match status" value="1"/>
</dbReference>
<dbReference type="CDD" id="cd00383">
    <property type="entry name" value="trans_reg_C"/>
    <property type="match status" value="1"/>
</dbReference>
<dbReference type="Pfam" id="PF13432">
    <property type="entry name" value="TPR_16"/>
    <property type="match status" value="1"/>
</dbReference>
<evidence type="ECO:0000256" key="3">
    <source>
        <dbReference type="PROSITE-ProRule" id="PRU01091"/>
    </source>
</evidence>
<dbReference type="InterPro" id="IPR036388">
    <property type="entry name" value="WH-like_DNA-bd_sf"/>
</dbReference>
<feature type="transmembrane region" description="Helical" evidence="4">
    <location>
        <begin position="168"/>
        <end position="187"/>
    </location>
</feature>
<gene>
    <name evidence="6" type="ORF">ACFO5Q_18300</name>
</gene>
<dbReference type="SMART" id="SM00862">
    <property type="entry name" value="Trans_reg_C"/>
    <property type="match status" value="1"/>
</dbReference>
<evidence type="ECO:0000259" key="5">
    <source>
        <dbReference type="PROSITE" id="PS51755"/>
    </source>
</evidence>
<keyword evidence="4" id="KW-1133">Transmembrane helix</keyword>
<dbReference type="SMART" id="SM00028">
    <property type="entry name" value="TPR"/>
    <property type="match status" value="3"/>
</dbReference>
<dbReference type="InterPro" id="IPR019734">
    <property type="entry name" value="TPR_rpt"/>
</dbReference>
<keyword evidence="1 3" id="KW-0238">DNA-binding</keyword>
<feature type="DNA-binding region" description="OmpR/PhoB-type" evidence="3">
    <location>
        <begin position="54"/>
        <end position="152"/>
    </location>
</feature>
<keyword evidence="7" id="KW-1185">Reference proteome</keyword>
<protein>
    <submittedName>
        <fullName evidence="6">Winged helix-turn-helix domain-containing protein</fullName>
    </submittedName>
</protein>
<name>A0ABV8UEV6_9PROT</name>
<dbReference type="PANTHER" id="PTHR12558">
    <property type="entry name" value="CELL DIVISION CYCLE 16,23,27"/>
    <property type="match status" value="1"/>
</dbReference>
<sequence>MHRSCGQSRTVSMWGGSFIPDESLTTLKFLLFLEFVSATIRFMSMKNMKQIPQQVPFKVGDWTVHPDTGRLVRGDETVSLEPKVMGLLLLLAVANGAVLSRREIEERLWAGVVVGEDTVARTVSRLRAALGDSAKDPAYIETLPRRGYRLLLPVTAGVSAKPSPKIPVLLAVVGLATVVALALFIVLKPREAEPSKAAALTARANDLYMQFTQQDNETAIALYEKALALDTDLAAAQAGLANALVQRVIRWPSTPFATGASSVQEALSRDMHQSDSAMRILARATALAERAVRLTPRDADALKALGLVYAMQNRIDLAEEIYLRAIEVDETAWESMVNLSEIYDIKGDQQQSVLMLEAAFETMGQVYDQEPQRVGPWQAAIGALIGKKKEDAGRLEEAELWYRRTLEIAPYEPEATKHLAAILRQAGDEAQAEQLCSVLVEKLGPEHGCEDAPVAR</sequence>
<keyword evidence="4" id="KW-0472">Membrane</keyword>
<dbReference type="RefSeq" id="WP_197420948.1">
    <property type="nucleotide sequence ID" value="NZ_JBHSCR010000036.1"/>
</dbReference>
<dbReference type="PROSITE" id="PS51755">
    <property type="entry name" value="OMPR_PHOB"/>
    <property type="match status" value="1"/>
</dbReference>
<evidence type="ECO:0000313" key="7">
    <source>
        <dbReference type="Proteomes" id="UP001595776"/>
    </source>
</evidence>